<feature type="compositionally biased region" description="Polar residues" evidence="5">
    <location>
        <begin position="1"/>
        <end position="15"/>
    </location>
</feature>
<dbReference type="GO" id="GO:0071973">
    <property type="term" value="P:bacterial-type flagellum-dependent cell motility"/>
    <property type="evidence" value="ECO:0007669"/>
    <property type="project" value="InterPro"/>
</dbReference>
<dbReference type="Pfam" id="PF02049">
    <property type="entry name" value="FliE"/>
    <property type="match status" value="1"/>
</dbReference>
<reference evidence="6" key="2">
    <citation type="journal article" date="2021" name="PeerJ">
        <title>Extensive microbial diversity within the chicken gut microbiome revealed by metagenomics and culture.</title>
        <authorList>
            <person name="Gilroy R."/>
            <person name="Ravi A."/>
            <person name="Getino M."/>
            <person name="Pursley I."/>
            <person name="Horton D.L."/>
            <person name="Alikhan N.F."/>
            <person name="Baker D."/>
            <person name="Gharbi K."/>
            <person name="Hall N."/>
            <person name="Watson M."/>
            <person name="Adriaenssens E.M."/>
            <person name="Foster-Nyarko E."/>
            <person name="Jarju S."/>
            <person name="Secka A."/>
            <person name="Antonio M."/>
            <person name="Oren A."/>
            <person name="Chaudhuri R.R."/>
            <person name="La Ragione R."/>
            <person name="Hildebrand F."/>
            <person name="Pallen M.J."/>
        </authorList>
    </citation>
    <scope>NUCLEOTIDE SEQUENCE</scope>
    <source>
        <strain evidence="6">10532</strain>
    </source>
</reference>
<dbReference type="PANTHER" id="PTHR34653:SF1">
    <property type="entry name" value="FLAGELLAR HOOK-BASAL BODY COMPLEX PROTEIN FLIE"/>
    <property type="match status" value="1"/>
</dbReference>
<dbReference type="PRINTS" id="PR01006">
    <property type="entry name" value="FLGHOOKFLIE"/>
</dbReference>
<dbReference type="GO" id="GO:0005198">
    <property type="term" value="F:structural molecule activity"/>
    <property type="evidence" value="ECO:0007669"/>
    <property type="project" value="UniProtKB-UniRule"/>
</dbReference>
<dbReference type="AlphaFoldDB" id="A0A9D9N262"/>
<dbReference type="NCBIfam" id="TIGR00205">
    <property type="entry name" value="fliE"/>
    <property type="match status" value="1"/>
</dbReference>
<accession>A0A9D9N262</accession>
<comment type="similarity">
    <text evidence="2">Belongs to the FliE family.</text>
</comment>
<feature type="compositionally biased region" description="Polar residues" evidence="5">
    <location>
        <begin position="22"/>
        <end position="33"/>
    </location>
</feature>
<evidence type="ECO:0000256" key="1">
    <source>
        <dbReference type="ARBA" id="ARBA00004117"/>
    </source>
</evidence>
<proteinExistence type="inferred from homology"/>
<name>A0A9D9N262_9SPIR</name>
<dbReference type="EMBL" id="JADIMM010000070">
    <property type="protein sequence ID" value="MBO8457594.1"/>
    <property type="molecule type" value="Genomic_DNA"/>
</dbReference>
<keyword evidence="6" id="KW-0969">Cilium</keyword>
<dbReference type="PANTHER" id="PTHR34653">
    <property type="match status" value="1"/>
</dbReference>
<sequence>MTATNSNHFNSGKVSSQRDKMVSNTDMIESTVRPETTSFDQVLLKAFDEVNSYQQASSGMAEKIITDPDSVDVHDVTTAMAKASLSLSLTSTVLDRLVKGWNEITTTR</sequence>
<comment type="subcellular location">
    <subcellularLocation>
        <location evidence="1">Bacterial flagellum basal body</location>
    </subcellularLocation>
</comment>
<keyword evidence="3" id="KW-0975">Bacterial flagellum</keyword>
<evidence type="ECO:0000256" key="2">
    <source>
        <dbReference type="ARBA" id="ARBA00009272"/>
    </source>
</evidence>
<organism evidence="6 7">
    <name type="scientific">Candidatus Gallitreponema excrementavium</name>
    <dbReference type="NCBI Taxonomy" id="2840840"/>
    <lineage>
        <taxon>Bacteria</taxon>
        <taxon>Pseudomonadati</taxon>
        <taxon>Spirochaetota</taxon>
        <taxon>Spirochaetia</taxon>
        <taxon>Spirochaetales</taxon>
        <taxon>Candidatus Gallitreponema</taxon>
    </lineage>
</organism>
<gene>
    <name evidence="6" type="primary">fliE</name>
    <name evidence="6" type="ORF">IAA81_05120</name>
</gene>
<dbReference type="GO" id="GO:0003774">
    <property type="term" value="F:cytoskeletal motor activity"/>
    <property type="evidence" value="ECO:0007669"/>
    <property type="project" value="InterPro"/>
</dbReference>
<protein>
    <recommendedName>
        <fullName evidence="4">Flagellar hook-basal body complex protein FliE</fullName>
    </recommendedName>
</protein>
<comment type="caution">
    <text evidence="6">The sequence shown here is derived from an EMBL/GenBank/DDBJ whole genome shotgun (WGS) entry which is preliminary data.</text>
</comment>
<keyword evidence="6" id="KW-0966">Cell projection</keyword>
<evidence type="ECO:0000256" key="5">
    <source>
        <dbReference type="SAM" id="MobiDB-lite"/>
    </source>
</evidence>
<dbReference type="InterPro" id="IPR001624">
    <property type="entry name" value="FliE"/>
</dbReference>
<evidence type="ECO:0000313" key="6">
    <source>
        <dbReference type="EMBL" id="MBO8457594.1"/>
    </source>
</evidence>
<dbReference type="Proteomes" id="UP000823638">
    <property type="component" value="Unassembled WGS sequence"/>
</dbReference>
<reference evidence="6" key="1">
    <citation type="submission" date="2020-10" db="EMBL/GenBank/DDBJ databases">
        <authorList>
            <person name="Gilroy R."/>
        </authorList>
    </citation>
    <scope>NUCLEOTIDE SEQUENCE</scope>
    <source>
        <strain evidence="6">10532</strain>
    </source>
</reference>
<evidence type="ECO:0000256" key="3">
    <source>
        <dbReference type="ARBA" id="ARBA00023143"/>
    </source>
</evidence>
<evidence type="ECO:0000256" key="4">
    <source>
        <dbReference type="NCBIfam" id="TIGR00205"/>
    </source>
</evidence>
<evidence type="ECO:0000313" key="7">
    <source>
        <dbReference type="Proteomes" id="UP000823638"/>
    </source>
</evidence>
<feature type="region of interest" description="Disordered" evidence="5">
    <location>
        <begin position="1"/>
        <end position="33"/>
    </location>
</feature>
<dbReference type="GO" id="GO:0009425">
    <property type="term" value="C:bacterial-type flagellum basal body"/>
    <property type="evidence" value="ECO:0007669"/>
    <property type="project" value="UniProtKB-SubCell"/>
</dbReference>
<keyword evidence="6" id="KW-0282">Flagellum</keyword>